<evidence type="ECO:0000313" key="2">
    <source>
        <dbReference type="EMBL" id="KAF7511216.1"/>
    </source>
</evidence>
<organism evidence="2 3">
    <name type="scientific">Endocarpon pusillum</name>
    <dbReference type="NCBI Taxonomy" id="364733"/>
    <lineage>
        <taxon>Eukaryota</taxon>
        <taxon>Fungi</taxon>
        <taxon>Dikarya</taxon>
        <taxon>Ascomycota</taxon>
        <taxon>Pezizomycotina</taxon>
        <taxon>Eurotiomycetes</taxon>
        <taxon>Chaetothyriomycetidae</taxon>
        <taxon>Verrucariales</taxon>
        <taxon>Verrucariaceae</taxon>
        <taxon>Endocarpon</taxon>
    </lineage>
</organism>
<accession>A0A8H7AQA1</accession>
<reference evidence="2" key="1">
    <citation type="submission" date="2020-02" db="EMBL/GenBank/DDBJ databases">
        <authorList>
            <person name="Palmer J.M."/>
        </authorList>
    </citation>
    <scope>NUCLEOTIDE SEQUENCE</scope>
    <source>
        <strain evidence="2">EPUS1.4</strain>
        <tissue evidence="2">Thallus</tissue>
    </source>
</reference>
<dbReference type="AlphaFoldDB" id="A0A8H7AQA1"/>
<dbReference type="Proteomes" id="UP000606974">
    <property type="component" value="Unassembled WGS sequence"/>
</dbReference>
<sequence length="131" mass="13555">MRLQLLLAAMLSFFSLCVLAAPMAQPTDAVVDAALQNRDAITPVVYSLRITETSTILLNSFNSVVGNIFFNSFNGLINVLGTSNAILGTISSAGPLNAIFTGSGDLLGVVAIILTPFEEIIAVAPKVGSAA</sequence>
<feature type="signal peptide" evidence="1">
    <location>
        <begin position="1"/>
        <end position="20"/>
    </location>
</feature>
<evidence type="ECO:0000256" key="1">
    <source>
        <dbReference type="SAM" id="SignalP"/>
    </source>
</evidence>
<feature type="chain" id="PRO_5034931927" evidence="1">
    <location>
        <begin position="21"/>
        <end position="131"/>
    </location>
</feature>
<comment type="caution">
    <text evidence="2">The sequence shown here is derived from an EMBL/GenBank/DDBJ whole genome shotgun (WGS) entry which is preliminary data.</text>
</comment>
<protein>
    <submittedName>
        <fullName evidence="2">Uncharacterized protein</fullName>
    </submittedName>
</protein>
<evidence type="ECO:0000313" key="3">
    <source>
        <dbReference type="Proteomes" id="UP000606974"/>
    </source>
</evidence>
<proteinExistence type="predicted"/>
<dbReference type="EMBL" id="JAACFV010000022">
    <property type="protein sequence ID" value="KAF7511216.1"/>
    <property type="molecule type" value="Genomic_DNA"/>
</dbReference>
<gene>
    <name evidence="2" type="ORF">GJ744_005113</name>
</gene>
<name>A0A8H7AQA1_9EURO</name>
<keyword evidence="1" id="KW-0732">Signal</keyword>
<keyword evidence="3" id="KW-1185">Reference proteome</keyword>